<organism evidence="9 10">
    <name type="scientific">Sporotomaculum syntrophicum</name>
    <dbReference type="NCBI Taxonomy" id="182264"/>
    <lineage>
        <taxon>Bacteria</taxon>
        <taxon>Bacillati</taxon>
        <taxon>Bacillota</taxon>
        <taxon>Clostridia</taxon>
        <taxon>Eubacteriales</taxon>
        <taxon>Desulfallaceae</taxon>
        <taxon>Sporotomaculum</taxon>
    </lineage>
</organism>
<evidence type="ECO:0000256" key="2">
    <source>
        <dbReference type="ARBA" id="ARBA00010876"/>
    </source>
</evidence>
<dbReference type="Gene3D" id="3.30.2350.10">
    <property type="entry name" value="Pseudouridine synthase"/>
    <property type="match status" value="1"/>
</dbReference>
<dbReference type="PROSITE" id="PS50889">
    <property type="entry name" value="S4"/>
    <property type="match status" value="1"/>
</dbReference>
<comment type="catalytic activity">
    <reaction evidence="1 7">
        <text>a uridine in RNA = a pseudouridine in RNA</text>
        <dbReference type="Rhea" id="RHEA:48348"/>
        <dbReference type="Rhea" id="RHEA-COMP:12068"/>
        <dbReference type="Rhea" id="RHEA-COMP:12069"/>
        <dbReference type="ChEBI" id="CHEBI:65314"/>
        <dbReference type="ChEBI" id="CHEBI:65315"/>
    </reaction>
</comment>
<comment type="function">
    <text evidence="7">Responsible for synthesis of pseudouridine from uracil.</text>
</comment>
<dbReference type="EC" id="5.4.99.-" evidence="7"/>
<dbReference type="Pfam" id="PF00849">
    <property type="entry name" value="PseudoU_synth_2"/>
    <property type="match status" value="1"/>
</dbReference>
<dbReference type="InterPro" id="IPR020103">
    <property type="entry name" value="PsdUridine_synth_cat_dom_sf"/>
</dbReference>
<dbReference type="SUPFAM" id="SSF55174">
    <property type="entry name" value="Alpha-L RNA-binding motif"/>
    <property type="match status" value="1"/>
</dbReference>
<evidence type="ECO:0000256" key="7">
    <source>
        <dbReference type="RuleBase" id="RU362028"/>
    </source>
</evidence>
<dbReference type="RefSeq" id="WP_243152970.1">
    <property type="nucleotide sequence ID" value="NZ_LSRS01000003.1"/>
</dbReference>
<sequence length="309" mass="34129">MPTTEIYRVGAEDAGTRLDVFVTSREEQLSRSFVQKLIGDGAITVNQLAAQANYRVKAGDSVAVSVPPPVELQVCPESIPLDIYYEDSDVIVVNKPRGMVVHPAEGNYTGTLVNALLEHCRDLSGINGVLRPGIVHRIDKDTSGLLMVAKNDLAHEHLAGQLKKHTVRRGYVALIHGVLASERGVVDAPIGRDPRDRQKMTVTSRNSKPAVTHYRVLERAGNYTFLRLRLETGRTHQIRVHMAYIGNPLVGDTRYGPGKPHFGLAGQFLHAYQLGFIHPRRGDYLEFRAPLPAELGVILQKLGIDEKIT</sequence>
<comment type="caution">
    <text evidence="9">The sequence shown here is derived from an EMBL/GenBank/DDBJ whole genome shotgun (WGS) entry which is preliminary data.</text>
</comment>
<dbReference type="CDD" id="cd02869">
    <property type="entry name" value="PseudoU_synth_RluA_like"/>
    <property type="match status" value="1"/>
</dbReference>
<evidence type="ECO:0000256" key="4">
    <source>
        <dbReference type="ARBA" id="ARBA00023235"/>
    </source>
</evidence>
<dbReference type="InterPro" id="IPR050188">
    <property type="entry name" value="RluA_PseudoU_synthase"/>
</dbReference>
<name>A0A9D2WQN3_9FIRM</name>
<feature type="active site" evidence="5">
    <location>
        <position position="139"/>
    </location>
</feature>
<dbReference type="PANTHER" id="PTHR21600:SF44">
    <property type="entry name" value="RIBOSOMAL LARGE SUBUNIT PSEUDOURIDINE SYNTHASE D"/>
    <property type="match status" value="1"/>
</dbReference>
<evidence type="ECO:0000256" key="5">
    <source>
        <dbReference type="PIRSR" id="PIRSR606225-1"/>
    </source>
</evidence>
<dbReference type="EMBL" id="LSRS01000003">
    <property type="protein sequence ID" value="KAF1085583.1"/>
    <property type="molecule type" value="Genomic_DNA"/>
</dbReference>
<feature type="domain" description="RNA-binding S4" evidence="8">
    <location>
        <begin position="16"/>
        <end position="73"/>
    </location>
</feature>
<dbReference type="Pfam" id="PF01479">
    <property type="entry name" value="S4"/>
    <property type="match status" value="1"/>
</dbReference>
<evidence type="ECO:0000259" key="8">
    <source>
        <dbReference type="SMART" id="SM00363"/>
    </source>
</evidence>
<dbReference type="AlphaFoldDB" id="A0A9D2WQN3"/>
<proteinExistence type="inferred from homology"/>
<comment type="similarity">
    <text evidence="2 7">Belongs to the pseudouridine synthase RluA family.</text>
</comment>
<dbReference type="InterPro" id="IPR002942">
    <property type="entry name" value="S4_RNA-bd"/>
</dbReference>
<dbReference type="SUPFAM" id="SSF55120">
    <property type="entry name" value="Pseudouridine synthase"/>
    <property type="match status" value="1"/>
</dbReference>
<dbReference type="GO" id="GO:0003723">
    <property type="term" value="F:RNA binding"/>
    <property type="evidence" value="ECO:0007669"/>
    <property type="project" value="UniProtKB-KW"/>
</dbReference>
<dbReference type="NCBIfam" id="TIGR00005">
    <property type="entry name" value="rluA_subfam"/>
    <property type="match status" value="1"/>
</dbReference>
<keyword evidence="10" id="KW-1185">Reference proteome</keyword>
<protein>
    <recommendedName>
        <fullName evidence="7">Pseudouridine synthase</fullName>
        <ecNumber evidence="7">5.4.99.-</ecNumber>
    </recommendedName>
</protein>
<dbReference type="Proteomes" id="UP000798488">
    <property type="component" value="Unassembled WGS sequence"/>
</dbReference>
<dbReference type="InterPro" id="IPR006225">
    <property type="entry name" value="PsdUridine_synth_RluC/D"/>
</dbReference>
<keyword evidence="3 6" id="KW-0694">RNA-binding</keyword>
<dbReference type="InterPro" id="IPR006145">
    <property type="entry name" value="PsdUridine_synth_RsuA/RluA"/>
</dbReference>
<dbReference type="GO" id="GO:0120159">
    <property type="term" value="F:rRNA pseudouridine synthase activity"/>
    <property type="evidence" value="ECO:0007669"/>
    <property type="project" value="UniProtKB-ARBA"/>
</dbReference>
<keyword evidence="4 7" id="KW-0413">Isomerase</keyword>
<dbReference type="InterPro" id="IPR006224">
    <property type="entry name" value="PsdUridine_synth_RluA-like_CS"/>
</dbReference>
<dbReference type="Gene3D" id="3.10.290.10">
    <property type="entry name" value="RNA-binding S4 domain"/>
    <property type="match status" value="1"/>
</dbReference>
<evidence type="ECO:0000313" key="10">
    <source>
        <dbReference type="Proteomes" id="UP000798488"/>
    </source>
</evidence>
<evidence type="ECO:0000256" key="1">
    <source>
        <dbReference type="ARBA" id="ARBA00000073"/>
    </source>
</evidence>
<dbReference type="FunFam" id="3.30.2350.10:FF:000006">
    <property type="entry name" value="Pseudouridine synthase"/>
    <property type="match status" value="1"/>
</dbReference>
<dbReference type="InterPro" id="IPR036986">
    <property type="entry name" value="S4_RNA-bd_sf"/>
</dbReference>
<reference evidence="9" key="1">
    <citation type="submission" date="2016-02" db="EMBL/GenBank/DDBJ databases">
        <title>Draft Genome Sequence of Sporotomaculum syntrophicum Strain FB, a Syntrophic Benzoate Degrader.</title>
        <authorList>
            <person name="Nobu M.K."/>
            <person name="Narihiro T."/>
            <person name="Qiu Y.-L."/>
            <person name="Ohashi A."/>
            <person name="Liu W.-T."/>
            <person name="Yuji S."/>
        </authorList>
    </citation>
    <scope>NUCLEOTIDE SEQUENCE</scope>
    <source>
        <strain evidence="9">FB</strain>
    </source>
</reference>
<dbReference type="GO" id="GO:0000455">
    <property type="term" value="P:enzyme-directed rRNA pseudouridine synthesis"/>
    <property type="evidence" value="ECO:0007669"/>
    <property type="project" value="TreeGrafter"/>
</dbReference>
<dbReference type="PROSITE" id="PS01129">
    <property type="entry name" value="PSI_RLU"/>
    <property type="match status" value="1"/>
</dbReference>
<dbReference type="SMART" id="SM00363">
    <property type="entry name" value="S4"/>
    <property type="match status" value="1"/>
</dbReference>
<dbReference type="CDD" id="cd00165">
    <property type="entry name" value="S4"/>
    <property type="match status" value="1"/>
</dbReference>
<evidence type="ECO:0000256" key="6">
    <source>
        <dbReference type="PROSITE-ProRule" id="PRU00182"/>
    </source>
</evidence>
<gene>
    <name evidence="9" type="primary">rluD_1</name>
    <name evidence="9" type="ORF">SPSYN_01726</name>
</gene>
<accession>A0A9D2WQN3</accession>
<evidence type="ECO:0000256" key="3">
    <source>
        <dbReference type="ARBA" id="ARBA00022884"/>
    </source>
</evidence>
<dbReference type="PANTHER" id="PTHR21600">
    <property type="entry name" value="MITOCHONDRIAL RNA PSEUDOURIDINE SYNTHASE"/>
    <property type="match status" value="1"/>
</dbReference>
<evidence type="ECO:0000313" key="9">
    <source>
        <dbReference type="EMBL" id="KAF1085583.1"/>
    </source>
</evidence>